<evidence type="ECO:0000259" key="2">
    <source>
        <dbReference type="Pfam" id="PF08327"/>
    </source>
</evidence>
<comment type="similarity">
    <text evidence="1">Belongs to the AHA1 family.</text>
</comment>
<keyword evidence="4" id="KW-1185">Reference proteome</keyword>
<gene>
    <name evidence="3" type="ORF">CIT26_25365</name>
</gene>
<proteinExistence type="inferred from homology"/>
<comment type="caution">
    <text evidence="3">The sequence shown here is derived from an EMBL/GenBank/DDBJ whole genome shotgun (WGS) entry which is preliminary data.</text>
</comment>
<reference evidence="3 4" key="1">
    <citation type="submission" date="2017-08" db="EMBL/GenBank/DDBJ databases">
        <title>Mesorhizobium wenxinae sp. nov., a novel rhizobial species isolated from root nodules of chickpea (Cicer arietinum L.).</title>
        <authorList>
            <person name="Zhang J."/>
        </authorList>
    </citation>
    <scope>NUCLEOTIDE SEQUENCE [LARGE SCALE GENOMIC DNA]</scope>
    <source>
        <strain evidence="3 4">SDW018</strain>
    </source>
</reference>
<evidence type="ECO:0000256" key="1">
    <source>
        <dbReference type="ARBA" id="ARBA00006817"/>
    </source>
</evidence>
<name>A0A271LF18_9HYPH</name>
<dbReference type="Pfam" id="PF08327">
    <property type="entry name" value="AHSA1"/>
    <property type="match status" value="1"/>
</dbReference>
<dbReference type="AlphaFoldDB" id="A0A271LF18"/>
<dbReference type="SUPFAM" id="SSF55961">
    <property type="entry name" value="Bet v1-like"/>
    <property type="match status" value="1"/>
</dbReference>
<dbReference type="InterPro" id="IPR023393">
    <property type="entry name" value="START-like_dom_sf"/>
</dbReference>
<accession>A0A271LF18</accession>
<dbReference type="RefSeq" id="WP_095495127.1">
    <property type="nucleotide sequence ID" value="NZ_NPKJ01000066.1"/>
</dbReference>
<dbReference type="Gene3D" id="3.30.530.20">
    <property type="match status" value="1"/>
</dbReference>
<evidence type="ECO:0000313" key="4">
    <source>
        <dbReference type="Proteomes" id="UP000216442"/>
    </source>
</evidence>
<dbReference type="Proteomes" id="UP000216442">
    <property type="component" value="Unassembled WGS sequence"/>
</dbReference>
<dbReference type="InterPro" id="IPR013538">
    <property type="entry name" value="ASHA1/2-like_C"/>
</dbReference>
<dbReference type="CDD" id="cd07814">
    <property type="entry name" value="SRPBCC_CalC_Aha1-like"/>
    <property type="match status" value="1"/>
</dbReference>
<feature type="domain" description="Activator of Hsp90 ATPase homologue 1/2-like C-terminal" evidence="2">
    <location>
        <begin position="22"/>
        <end position="141"/>
    </location>
</feature>
<sequence length="304" mass="34187">MPVKKDETGKRWVEMEFITPGTPEQVWRAMATGPGNTAWFTKTKIDEHVGGRLHFDFGPNGASTGEVTIWEPPYRFGYVEREWSEGAPPVATEITVTSRSGDRCVVRMVHSLFASTDDWDDQLEGFESGWPGFFEVLRVYLSNFAGEKAASFSVMASTQADQFSTWRRPTETIGLAGASVGEERNGPQQPERLSGIVERVRQDDKQRFIVLRLNLPAPGIALIGTYGTEGGANASMALYLYGDDAEQRAAEGETKWRNWFGETFKRPRWRMLPDQPARRSASSGLLILVSYGYTYHSTYIHRRV</sequence>
<protein>
    <submittedName>
        <fullName evidence="3">ATPase</fullName>
    </submittedName>
</protein>
<dbReference type="OrthoDB" id="8417725at2"/>
<evidence type="ECO:0000313" key="3">
    <source>
        <dbReference type="EMBL" id="PAQ06477.1"/>
    </source>
</evidence>
<dbReference type="EMBL" id="NPKJ01000066">
    <property type="protein sequence ID" value="PAQ06477.1"/>
    <property type="molecule type" value="Genomic_DNA"/>
</dbReference>
<organism evidence="3 4">
    <name type="scientific">Mesorhizobium temperatum</name>
    <dbReference type="NCBI Taxonomy" id="241416"/>
    <lineage>
        <taxon>Bacteria</taxon>
        <taxon>Pseudomonadati</taxon>
        <taxon>Pseudomonadota</taxon>
        <taxon>Alphaproteobacteria</taxon>
        <taxon>Hyphomicrobiales</taxon>
        <taxon>Phyllobacteriaceae</taxon>
        <taxon>Mesorhizobium</taxon>
    </lineage>
</organism>